<dbReference type="PANTHER" id="PTHR43952:SF91">
    <property type="entry name" value="MYB-LIKE DOMAIN-CONTAINING PROTEIN"/>
    <property type="match status" value="1"/>
</dbReference>
<organism evidence="4 5">
    <name type="scientific">Solanum verrucosum</name>
    <dbReference type="NCBI Taxonomy" id="315347"/>
    <lineage>
        <taxon>Eukaryota</taxon>
        <taxon>Viridiplantae</taxon>
        <taxon>Streptophyta</taxon>
        <taxon>Embryophyta</taxon>
        <taxon>Tracheophyta</taxon>
        <taxon>Spermatophyta</taxon>
        <taxon>Magnoliopsida</taxon>
        <taxon>eudicotyledons</taxon>
        <taxon>Gunneridae</taxon>
        <taxon>Pentapetalae</taxon>
        <taxon>asterids</taxon>
        <taxon>lamiids</taxon>
        <taxon>Solanales</taxon>
        <taxon>Solanaceae</taxon>
        <taxon>Solanoideae</taxon>
        <taxon>Solaneae</taxon>
        <taxon>Solanum</taxon>
    </lineage>
</organism>
<evidence type="ECO:0000313" key="4">
    <source>
        <dbReference type="EMBL" id="WMV54754.1"/>
    </source>
</evidence>
<keyword evidence="5" id="KW-1185">Reference proteome</keyword>
<name>A0AAF0ZZR0_SOLVR</name>
<dbReference type="PANTHER" id="PTHR43952">
    <property type="entry name" value="MYB FAMILY TRANSCRIPTION FACTOR-RELATED"/>
    <property type="match status" value="1"/>
</dbReference>
<evidence type="ECO:0000256" key="1">
    <source>
        <dbReference type="ARBA" id="ARBA00023015"/>
    </source>
</evidence>
<dbReference type="Proteomes" id="UP001234989">
    <property type="component" value="Chromosome 11"/>
</dbReference>
<dbReference type="GO" id="GO:0003700">
    <property type="term" value="F:DNA-binding transcription factor activity"/>
    <property type="evidence" value="ECO:0007669"/>
    <property type="project" value="InterPro"/>
</dbReference>
<dbReference type="Gene3D" id="1.10.10.60">
    <property type="entry name" value="Homeodomain-like"/>
    <property type="match status" value="1"/>
</dbReference>
<protein>
    <recommendedName>
        <fullName evidence="6">Myb-like domain-containing protein</fullName>
    </recommendedName>
</protein>
<dbReference type="InterPro" id="IPR044636">
    <property type="entry name" value="RADIALIS-like"/>
</dbReference>
<dbReference type="EMBL" id="CP133622">
    <property type="protein sequence ID" value="WMV54754.1"/>
    <property type="molecule type" value="Genomic_DNA"/>
</dbReference>
<accession>A0AAF0ZZR0</accession>
<dbReference type="AlphaFoldDB" id="A0AAF0ZZR0"/>
<gene>
    <name evidence="4" type="ORF">MTR67_048139</name>
</gene>
<dbReference type="SUPFAM" id="SSF46689">
    <property type="entry name" value="Homeodomain-like"/>
    <property type="match status" value="1"/>
</dbReference>
<evidence type="ECO:0008006" key="6">
    <source>
        <dbReference type="Google" id="ProtNLM"/>
    </source>
</evidence>
<reference evidence="4" key="1">
    <citation type="submission" date="2023-08" db="EMBL/GenBank/DDBJ databases">
        <title>A de novo genome assembly of Solanum verrucosum Schlechtendal, a Mexican diploid species geographically isolated from the other diploid A-genome species in potato relatives.</title>
        <authorList>
            <person name="Hosaka K."/>
        </authorList>
    </citation>
    <scope>NUCLEOTIDE SEQUENCE</scope>
    <source>
        <tissue evidence="4">Young leaves</tissue>
    </source>
</reference>
<keyword evidence="2" id="KW-0804">Transcription</keyword>
<keyword evidence="1" id="KW-0805">Transcription regulation</keyword>
<dbReference type="InterPro" id="IPR009057">
    <property type="entry name" value="Homeodomain-like_sf"/>
</dbReference>
<evidence type="ECO:0000313" key="5">
    <source>
        <dbReference type="Proteomes" id="UP001234989"/>
    </source>
</evidence>
<evidence type="ECO:0000256" key="3">
    <source>
        <dbReference type="ARBA" id="ARBA00023242"/>
    </source>
</evidence>
<sequence>MNTDRTCNNSVWTKEEDKILENTFATNEGNNNQLEEMTKALPRKLVDDIKDHYNILIEDINAIESGYVSLPNYPKMQNQNSKAYVEW</sequence>
<keyword evidence="3" id="KW-0539">Nucleus</keyword>
<evidence type="ECO:0000256" key="2">
    <source>
        <dbReference type="ARBA" id="ARBA00023163"/>
    </source>
</evidence>
<proteinExistence type="predicted"/>